<dbReference type="InterPro" id="IPR036116">
    <property type="entry name" value="FN3_sf"/>
</dbReference>
<feature type="region of interest" description="Disordered" evidence="3">
    <location>
        <begin position="819"/>
        <end position="873"/>
    </location>
</feature>
<accession>A0A0L0HHJ1</accession>
<dbReference type="AlphaFoldDB" id="A0A0L0HHJ1"/>
<organism evidence="5 6">
    <name type="scientific">Spizellomyces punctatus (strain DAOM BR117)</name>
    <dbReference type="NCBI Taxonomy" id="645134"/>
    <lineage>
        <taxon>Eukaryota</taxon>
        <taxon>Fungi</taxon>
        <taxon>Fungi incertae sedis</taxon>
        <taxon>Chytridiomycota</taxon>
        <taxon>Chytridiomycota incertae sedis</taxon>
        <taxon>Chytridiomycetes</taxon>
        <taxon>Spizellomycetales</taxon>
        <taxon>Spizellomycetaceae</taxon>
        <taxon>Spizellomyces</taxon>
    </lineage>
</organism>
<dbReference type="SUPFAM" id="SSF49265">
    <property type="entry name" value="Fibronectin type III"/>
    <property type="match status" value="1"/>
</dbReference>
<evidence type="ECO:0000313" key="6">
    <source>
        <dbReference type="Proteomes" id="UP000053201"/>
    </source>
</evidence>
<dbReference type="InterPro" id="IPR056737">
    <property type="entry name" value="Beta-prop_ATRN-MKLN-like"/>
</dbReference>
<dbReference type="InParanoid" id="A0A0L0HHJ1"/>
<evidence type="ECO:0000256" key="3">
    <source>
        <dbReference type="SAM" id="MobiDB-lite"/>
    </source>
</evidence>
<dbReference type="InterPro" id="IPR015915">
    <property type="entry name" value="Kelch-typ_b-propeller"/>
</dbReference>
<keyword evidence="2" id="KW-0677">Repeat</keyword>
<evidence type="ECO:0000259" key="4">
    <source>
        <dbReference type="PROSITE" id="PS50853"/>
    </source>
</evidence>
<proteinExistence type="predicted"/>
<dbReference type="PROSITE" id="PS50853">
    <property type="entry name" value="FN3"/>
    <property type="match status" value="1"/>
</dbReference>
<name>A0A0L0HHJ1_SPIPD</name>
<reference evidence="5 6" key="1">
    <citation type="submission" date="2009-08" db="EMBL/GenBank/DDBJ databases">
        <title>The Genome Sequence of Spizellomyces punctatus strain DAOM BR117.</title>
        <authorList>
            <consortium name="The Broad Institute Genome Sequencing Platform"/>
            <person name="Russ C."/>
            <person name="Cuomo C."/>
            <person name="Shea T."/>
            <person name="Young S.K."/>
            <person name="Zeng Q."/>
            <person name="Koehrsen M."/>
            <person name="Haas B."/>
            <person name="Borodovsky M."/>
            <person name="Guigo R."/>
            <person name="Alvarado L."/>
            <person name="Berlin A."/>
            <person name="Bochicchio J."/>
            <person name="Borenstein D."/>
            <person name="Chapman S."/>
            <person name="Chen Z."/>
            <person name="Engels R."/>
            <person name="Freedman E."/>
            <person name="Gellesch M."/>
            <person name="Goldberg J."/>
            <person name="Griggs A."/>
            <person name="Gujja S."/>
            <person name="Heiman D."/>
            <person name="Hepburn T."/>
            <person name="Howarth C."/>
            <person name="Jen D."/>
            <person name="Larson L."/>
            <person name="Lewis B."/>
            <person name="Mehta T."/>
            <person name="Park D."/>
            <person name="Pearson M."/>
            <person name="Roberts A."/>
            <person name="Saif S."/>
            <person name="Shenoy N."/>
            <person name="Sisk P."/>
            <person name="Stolte C."/>
            <person name="Sykes S."/>
            <person name="Thomson T."/>
            <person name="Walk T."/>
            <person name="White J."/>
            <person name="Yandava C."/>
            <person name="Burger G."/>
            <person name="Gray M.W."/>
            <person name="Holland P.W.H."/>
            <person name="King N."/>
            <person name="Lang F.B.F."/>
            <person name="Roger A.J."/>
            <person name="Ruiz-Trillo I."/>
            <person name="Lander E."/>
            <person name="Nusbaum C."/>
        </authorList>
    </citation>
    <scope>NUCLEOTIDE SEQUENCE [LARGE SCALE GENOMIC DNA]</scope>
    <source>
        <strain evidence="5 6">DAOM BR117</strain>
    </source>
</reference>
<evidence type="ECO:0000313" key="5">
    <source>
        <dbReference type="EMBL" id="KND00320.1"/>
    </source>
</evidence>
<feature type="compositionally biased region" description="Acidic residues" evidence="3">
    <location>
        <begin position="726"/>
        <end position="739"/>
    </location>
</feature>
<dbReference type="eggNOG" id="KOG4152">
    <property type="taxonomic scope" value="Eukaryota"/>
</dbReference>
<evidence type="ECO:0000256" key="2">
    <source>
        <dbReference type="ARBA" id="ARBA00022737"/>
    </source>
</evidence>
<dbReference type="InterPro" id="IPR003961">
    <property type="entry name" value="FN3_dom"/>
</dbReference>
<dbReference type="Gene3D" id="2.120.10.80">
    <property type="entry name" value="Kelch-type beta propeller"/>
    <property type="match status" value="2"/>
</dbReference>
<dbReference type="SUPFAM" id="SSF117281">
    <property type="entry name" value="Kelch motif"/>
    <property type="match status" value="1"/>
</dbReference>
<dbReference type="PANTHER" id="PTHR46093:SF18">
    <property type="entry name" value="FIBRONECTIN TYPE-III DOMAIN-CONTAINING PROTEIN"/>
    <property type="match status" value="1"/>
</dbReference>
<sequence length="1030" mass="114353">MGVQGRWVKADVKGSTRPCARHGHKCAVVRYRNSADASHGSKASNGRSESGRERLNREDMITKVILLWGSDTQNLLADCFAYDAEASSWNRLPDKSRKRKPTLNPTESDIAPAASMAVTSHDEFVYIFGGFVTTDKGDGVTNDLLRYDAKDQSFTRLKASGTPPSPRVGATLTYLPATDSTDPLLLLFGGYTFPNEYLNDTYVYNLRTMEWSRPPLKGKPPSPREAHSTVYWAERHGRWRRLVMYGGMRPDERAVDRALRLDDVVFLDLDRWEWIHPPIQGPKPPGRSKHTACVYNGKMIVFGGQEGLQADIPLPRHSGDVYAFDIESATWAGPIALNSTHKPAPRADHGAAVVGERLYIYMGELGYSLNGSKCFTLADDIWHLDLGPPLPPDFVTATRVRGCLNVEWAPNRSSPNDRTYEVLIRRASDSPGWWASVYKGPLKTATVRGFIIADKSVHALSDDVGYIVRVVTVGWAGKSSDWDAEAAEGDYSRPGFCIVRPVGLEPALPPNNVQIALVPWTPVESPVDENTLSTDGVSSFVEKPHIVLTWESPRGSSIDPIGTTYRVEIRYRISSAQEDIEEERVIKKRRRSSVVRTDAIVRSDKNGIDCIAAGGEAASDWHGEWQAIWEGRESQWTGLPQDLHEKLIKSNCDQRQNGHTSGLKRRRWADHQDKRSVIGYTFRVITVRGDDVSQPSNATRELVFNVAQKEIDGGRDASPVPQQDTEAPDDMDVDMELDSMEGTASPVPAKSLATTFTNGPASNKAVNMRGQDENHDDDDDEEEEEEEELMGGIVVPQAHPTHTEAIPANWTMVPTRVEMSPKGVLNPGSPQVQDTAHTSQNQPNSYPQSTSLSHESQQEIDVEGSGSPVEATATTTSLTTTTTTITQFILDPETNRPVLGDPSNGFFFNLHFGDSIEVFSEQEGIPLWYKARALYYSPLGETDWRIKVHYSKYPKKFDEFFALTEQGRTRVRGATGDPKVAEGDYPEDEKMFDVHSDAKKMHVITGKERETARRGQVIVRVHAAGRKSLG</sequence>
<dbReference type="RefSeq" id="XP_016608359.1">
    <property type="nucleotide sequence ID" value="XM_016752879.1"/>
</dbReference>
<feature type="domain" description="Fibronectin type-III" evidence="4">
    <location>
        <begin position="388"/>
        <end position="495"/>
    </location>
</feature>
<dbReference type="EMBL" id="KQ257456">
    <property type="protein sequence ID" value="KND00320.1"/>
    <property type="molecule type" value="Genomic_DNA"/>
</dbReference>
<dbReference type="PANTHER" id="PTHR46093">
    <property type="entry name" value="ACYL-COA-BINDING DOMAIN-CONTAINING PROTEIN 5"/>
    <property type="match status" value="1"/>
</dbReference>
<gene>
    <name evidence="5" type="ORF">SPPG_04644</name>
</gene>
<dbReference type="OrthoDB" id="2162776at2759"/>
<evidence type="ECO:0000256" key="1">
    <source>
        <dbReference type="ARBA" id="ARBA00022441"/>
    </source>
</evidence>
<dbReference type="Proteomes" id="UP000053201">
    <property type="component" value="Unassembled WGS sequence"/>
</dbReference>
<dbReference type="Pfam" id="PF24981">
    <property type="entry name" value="Beta-prop_ATRN-LZTR1"/>
    <property type="match status" value="1"/>
</dbReference>
<keyword evidence="1" id="KW-0880">Kelch repeat</keyword>
<dbReference type="STRING" id="645134.A0A0L0HHJ1"/>
<dbReference type="VEuPathDB" id="FungiDB:SPPG_04644"/>
<feature type="compositionally biased region" description="Acidic residues" evidence="3">
    <location>
        <begin position="774"/>
        <end position="789"/>
    </location>
</feature>
<dbReference type="GeneID" id="27688081"/>
<feature type="compositionally biased region" description="Polar residues" evidence="3">
    <location>
        <begin position="752"/>
        <end position="765"/>
    </location>
</feature>
<feature type="compositionally biased region" description="Polar residues" evidence="3">
    <location>
        <begin position="828"/>
        <end position="855"/>
    </location>
</feature>
<feature type="region of interest" description="Disordered" evidence="3">
    <location>
        <begin position="709"/>
        <end position="790"/>
    </location>
</feature>
<protein>
    <recommendedName>
        <fullName evidence="4">Fibronectin type-III domain-containing protein</fullName>
    </recommendedName>
</protein>
<keyword evidence="6" id="KW-1185">Reference proteome</keyword>